<feature type="region of interest" description="Disordered" evidence="1">
    <location>
        <begin position="189"/>
        <end position="303"/>
    </location>
</feature>
<feature type="region of interest" description="Disordered" evidence="1">
    <location>
        <begin position="1"/>
        <end position="52"/>
    </location>
</feature>
<dbReference type="Proteomes" id="UP000054558">
    <property type="component" value="Unassembled WGS sequence"/>
</dbReference>
<feature type="compositionally biased region" description="Basic and acidic residues" evidence="1">
    <location>
        <begin position="11"/>
        <end position="20"/>
    </location>
</feature>
<accession>A0A1Y1HWZ4</accession>
<dbReference type="PANTHER" id="PTHR36749">
    <property type="entry name" value="F7O18.3 PROTEIN"/>
    <property type="match status" value="1"/>
</dbReference>
<evidence type="ECO:0000313" key="2">
    <source>
        <dbReference type="EMBL" id="GAQ82302.1"/>
    </source>
</evidence>
<dbReference type="PANTHER" id="PTHR36749:SF1">
    <property type="entry name" value="F7O18.3 PROTEIN"/>
    <property type="match status" value="1"/>
</dbReference>
<dbReference type="OrthoDB" id="64928at2759"/>
<sequence length="422" mass="46161">MSLFSSLPPAGKRDGQEKRAPQAIQKVPLLEETTDDAAQAKGDGGAAGREGASPDAVISAMAKIAAHIDTAKKFSKASKLALQLLEAGSVNRGNAGQFFEILERAMETPANSNDLALREDYRALFSAAEERKSIFSEAQQARLEVWLLQTVLANELHTDDTFQFSRLVGKVKEILEALPQYAEGDELPAGPPLLEYGQALPEPSAAPLEGFGPGLLNSEPREALDEPGVSRGDSEEGAKKKKRKKVESPEDDDPFGLESMLPGTAGVESDPFGLEDMIPKEVRRKEEKAKRKREEEERFAREEAEGRRLLAGRRAAVMACLRAAESQYKYTWAKTTVEILIKLAFDNLARFTPPQQAEIESLWTTVRNEQIRRKQGKAGTHKLGKQEVTSYERAASKWAGEKISIRSAVGGEGDGSTVTWLG</sequence>
<name>A0A1Y1HWZ4_KLENI</name>
<reference evidence="2 3" key="1">
    <citation type="journal article" date="2014" name="Nat. Commun.">
        <title>Klebsormidium flaccidum genome reveals primary factors for plant terrestrial adaptation.</title>
        <authorList>
            <person name="Hori K."/>
            <person name="Maruyama F."/>
            <person name="Fujisawa T."/>
            <person name="Togashi T."/>
            <person name="Yamamoto N."/>
            <person name="Seo M."/>
            <person name="Sato S."/>
            <person name="Yamada T."/>
            <person name="Mori H."/>
            <person name="Tajima N."/>
            <person name="Moriyama T."/>
            <person name="Ikeuchi M."/>
            <person name="Watanabe M."/>
            <person name="Wada H."/>
            <person name="Kobayashi K."/>
            <person name="Saito M."/>
            <person name="Masuda T."/>
            <person name="Sasaki-Sekimoto Y."/>
            <person name="Mashiguchi K."/>
            <person name="Awai K."/>
            <person name="Shimojima M."/>
            <person name="Masuda S."/>
            <person name="Iwai M."/>
            <person name="Nobusawa T."/>
            <person name="Narise T."/>
            <person name="Kondo S."/>
            <person name="Saito H."/>
            <person name="Sato R."/>
            <person name="Murakawa M."/>
            <person name="Ihara Y."/>
            <person name="Oshima-Yamada Y."/>
            <person name="Ohtaka K."/>
            <person name="Satoh M."/>
            <person name="Sonobe K."/>
            <person name="Ishii M."/>
            <person name="Ohtani R."/>
            <person name="Kanamori-Sato M."/>
            <person name="Honoki R."/>
            <person name="Miyazaki D."/>
            <person name="Mochizuki H."/>
            <person name="Umetsu J."/>
            <person name="Higashi K."/>
            <person name="Shibata D."/>
            <person name="Kamiya Y."/>
            <person name="Sato N."/>
            <person name="Nakamura Y."/>
            <person name="Tabata S."/>
            <person name="Ida S."/>
            <person name="Kurokawa K."/>
            <person name="Ohta H."/>
        </authorList>
    </citation>
    <scope>NUCLEOTIDE SEQUENCE [LARGE SCALE GENOMIC DNA]</scope>
    <source>
        <strain evidence="2 3">NIES-2285</strain>
    </source>
</reference>
<organism evidence="2 3">
    <name type="scientific">Klebsormidium nitens</name>
    <name type="common">Green alga</name>
    <name type="synonym">Ulothrix nitens</name>
    <dbReference type="NCBI Taxonomy" id="105231"/>
    <lineage>
        <taxon>Eukaryota</taxon>
        <taxon>Viridiplantae</taxon>
        <taxon>Streptophyta</taxon>
        <taxon>Klebsormidiophyceae</taxon>
        <taxon>Klebsormidiales</taxon>
        <taxon>Klebsormidiaceae</taxon>
        <taxon>Klebsormidium</taxon>
    </lineage>
</organism>
<protein>
    <submittedName>
        <fullName evidence="2">Uncharacterized protein</fullName>
    </submittedName>
</protein>
<dbReference type="EMBL" id="DF237056">
    <property type="protein sequence ID" value="GAQ82302.1"/>
    <property type="molecule type" value="Genomic_DNA"/>
</dbReference>
<feature type="compositionally biased region" description="Basic and acidic residues" evidence="1">
    <location>
        <begin position="277"/>
        <end position="303"/>
    </location>
</feature>
<keyword evidence="3" id="KW-1185">Reference proteome</keyword>
<dbReference type="AlphaFoldDB" id="A0A1Y1HWZ4"/>
<evidence type="ECO:0000313" key="3">
    <source>
        <dbReference type="Proteomes" id="UP000054558"/>
    </source>
</evidence>
<gene>
    <name evidence="2" type="ORF">KFL_001070080</name>
</gene>
<evidence type="ECO:0000256" key="1">
    <source>
        <dbReference type="SAM" id="MobiDB-lite"/>
    </source>
</evidence>
<dbReference type="OMA" id="DVNAFEY"/>
<proteinExistence type="predicted"/>